<dbReference type="EMBL" id="VDEP01000006">
    <property type="protein sequence ID" value="KAA1137651.1"/>
    <property type="molecule type" value="Genomic_DNA"/>
</dbReference>
<evidence type="ECO:0000313" key="1">
    <source>
        <dbReference type="EMBL" id="KAA1137651.1"/>
    </source>
</evidence>
<organism evidence="1 2">
    <name type="scientific">Puccinia graminis f. sp. tritici</name>
    <dbReference type="NCBI Taxonomy" id="56615"/>
    <lineage>
        <taxon>Eukaryota</taxon>
        <taxon>Fungi</taxon>
        <taxon>Dikarya</taxon>
        <taxon>Basidiomycota</taxon>
        <taxon>Pucciniomycotina</taxon>
        <taxon>Pucciniomycetes</taxon>
        <taxon>Pucciniales</taxon>
        <taxon>Pucciniaceae</taxon>
        <taxon>Puccinia</taxon>
    </lineage>
</organism>
<gene>
    <name evidence="1" type="ORF">PGTUg99_019090</name>
</gene>
<comment type="caution">
    <text evidence="1">The sequence shown here is derived from an EMBL/GenBank/DDBJ whole genome shotgun (WGS) entry which is preliminary data.</text>
</comment>
<evidence type="ECO:0000313" key="2">
    <source>
        <dbReference type="Proteomes" id="UP000325313"/>
    </source>
</evidence>
<protein>
    <submittedName>
        <fullName evidence="1">Uncharacterized protein</fullName>
    </submittedName>
</protein>
<proteinExistence type="predicted"/>
<sequence length="106" mass="12179">MFTYLDLSRPASRAHGYELIKQLELSTEPYEFLDRNSIFWTGMNYTLSKLISPTNSPPNTTAHRLSLAPELDPFHDNPPSQPVIQLAKTVTSLLKLSRLFFKKLRD</sequence>
<dbReference type="AlphaFoldDB" id="A0A5B0SI55"/>
<name>A0A5B0SI55_PUCGR</name>
<reference evidence="1 2" key="1">
    <citation type="submission" date="2019-05" db="EMBL/GenBank/DDBJ databases">
        <title>Emergence of the Ug99 lineage of the wheat stem rust pathogen through somatic hybridization.</title>
        <authorList>
            <person name="Li F."/>
            <person name="Upadhyaya N.M."/>
            <person name="Sperschneider J."/>
            <person name="Matny O."/>
            <person name="Nguyen-Phuc H."/>
            <person name="Mago R."/>
            <person name="Raley C."/>
            <person name="Miller M.E."/>
            <person name="Silverstein K.A.T."/>
            <person name="Henningsen E."/>
            <person name="Hirsch C.D."/>
            <person name="Visser B."/>
            <person name="Pretorius Z.A."/>
            <person name="Steffenson B.J."/>
            <person name="Schwessinger B."/>
            <person name="Dodds P.N."/>
            <person name="Figueroa M."/>
        </authorList>
    </citation>
    <scope>NUCLEOTIDE SEQUENCE [LARGE SCALE GENOMIC DNA]</scope>
    <source>
        <strain evidence="1 2">Ug99</strain>
    </source>
</reference>
<accession>A0A5B0SI55</accession>
<dbReference type="Proteomes" id="UP000325313">
    <property type="component" value="Unassembled WGS sequence"/>
</dbReference>